<evidence type="ECO:0000256" key="2">
    <source>
        <dbReference type="ARBA" id="ARBA00022692"/>
    </source>
</evidence>
<dbReference type="GO" id="GO:0005886">
    <property type="term" value="C:plasma membrane"/>
    <property type="evidence" value="ECO:0007669"/>
    <property type="project" value="TreeGrafter"/>
</dbReference>
<feature type="transmembrane region" description="Helical" evidence="7">
    <location>
        <begin position="32"/>
        <end position="55"/>
    </location>
</feature>
<accession>A0A518CZV7</accession>
<dbReference type="GO" id="GO:0020037">
    <property type="term" value="F:heme binding"/>
    <property type="evidence" value="ECO:0007669"/>
    <property type="project" value="InterPro"/>
</dbReference>
<comment type="subcellular location">
    <subcellularLocation>
        <location evidence="1">Membrane</location>
        <topology evidence="1">Multi-pass membrane protein</topology>
    </subcellularLocation>
</comment>
<feature type="transmembrane region" description="Helical" evidence="7">
    <location>
        <begin position="106"/>
        <end position="125"/>
    </location>
</feature>
<feature type="transmembrane region" description="Helical" evidence="7">
    <location>
        <begin position="283"/>
        <end position="310"/>
    </location>
</feature>
<feature type="compositionally biased region" description="Polar residues" evidence="6">
    <location>
        <begin position="445"/>
        <end position="472"/>
    </location>
</feature>
<feature type="transmembrane region" description="Helical" evidence="7">
    <location>
        <begin position="188"/>
        <end position="210"/>
    </location>
</feature>
<keyword evidence="5 7" id="KW-0472">Membrane</keyword>
<evidence type="ECO:0000313" key="10">
    <source>
        <dbReference type="Proteomes" id="UP000319342"/>
    </source>
</evidence>
<dbReference type="OrthoDB" id="9814290at2"/>
<feature type="transmembrane region" description="Helical" evidence="7">
    <location>
        <begin position="401"/>
        <end position="421"/>
    </location>
</feature>
<dbReference type="AlphaFoldDB" id="A0A518CZV7"/>
<keyword evidence="10" id="KW-1185">Reference proteome</keyword>
<gene>
    <name evidence="9" type="primary">ccsA_1</name>
    <name evidence="9" type="ORF">Pla163_18660</name>
</gene>
<feature type="transmembrane region" description="Helical" evidence="7">
    <location>
        <begin position="377"/>
        <end position="395"/>
    </location>
</feature>
<protein>
    <submittedName>
        <fullName evidence="9">Cytochrome c biogenesis protein CcsA</fullName>
    </submittedName>
</protein>
<feature type="transmembrane region" description="Helical" evidence="7">
    <location>
        <begin position="336"/>
        <end position="357"/>
    </location>
</feature>
<proteinExistence type="predicted"/>
<name>A0A518CZV7_9BACT</name>
<reference evidence="9 10" key="1">
    <citation type="submission" date="2019-02" db="EMBL/GenBank/DDBJ databases">
        <title>Deep-cultivation of Planctomycetes and their phenomic and genomic characterization uncovers novel biology.</title>
        <authorList>
            <person name="Wiegand S."/>
            <person name="Jogler M."/>
            <person name="Boedeker C."/>
            <person name="Pinto D."/>
            <person name="Vollmers J."/>
            <person name="Rivas-Marin E."/>
            <person name="Kohn T."/>
            <person name="Peeters S.H."/>
            <person name="Heuer A."/>
            <person name="Rast P."/>
            <person name="Oberbeckmann S."/>
            <person name="Bunk B."/>
            <person name="Jeske O."/>
            <person name="Meyerdierks A."/>
            <person name="Storesund J.E."/>
            <person name="Kallscheuer N."/>
            <person name="Luecker S."/>
            <person name="Lage O.M."/>
            <person name="Pohl T."/>
            <person name="Merkel B.J."/>
            <person name="Hornburger P."/>
            <person name="Mueller R.-W."/>
            <person name="Bruemmer F."/>
            <person name="Labrenz M."/>
            <person name="Spormann A.M."/>
            <person name="Op den Camp H."/>
            <person name="Overmann J."/>
            <person name="Amann R."/>
            <person name="Jetten M.S.M."/>
            <person name="Mascher T."/>
            <person name="Medema M.H."/>
            <person name="Devos D.P."/>
            <person name="Kaster A.-K."/>
            <person name="Ovreas L."/>
            <person name="Rohde M."/>
            <person name="Galperin M.Y."/>
            <person name="Jogler C."/>
        </authorList>
    </citation>
    <scope>NUCLEOTIDE SEQUENCE [LARGE SCALE GENOMIC DNA]</scope>
    <source>
        <strain evidence="9 10">Pla163</strain>
    </source>
</reference>
<dbReference type="InterPro" id="IPR002541">
    <property type="entry name" value="Cyt_c_assembly"/>
</dbReference>
<evidence type="ECO:0000256" key="5">
    <source>
        <dbReference type="ARBA" id="ARBA00023136"/>
    </source>
</evidence>
<evidence type="ECO:0000256" key="7">
    <source>
        <dbReference type="SAM" id="Phobius"/>
    </source>
</evidence>
<keyword evidence="3" id="KW-0201">Cytochrome c-type biogenesis</keyword>
<evidence type="ECO:0000256" key="1">
    <source>
        <dbReference type="ARBA" id="ARBA00004141"/>
    </source>
</evidence>
<dbReference type="EMBL" id="CP036290">
    <property type="protein sequence ID" value="QDU84752.1"/>
    <property type="molecule type" value="Genomic_DNA"/>
</dbReference>
<dbReference type="RefSeq" id="WP_145186856.1">
    <property type="nucleotide sequence ID" value="NZ_CP036290.1"/>
</dbReference>
<feature type="region of interest" description="Disordered" evidence="6">
    <location>
        <begin position="436"/>
        <end position="472"/>
    </location>
</feature>
<dbReference type="InterPro" id="IPR045062">
    <property type="entry name" value="Cyt_c_biogenesis_CcsA/CcmC"/>
</dbReference>
<keyword evidence="2 7" id="KW-0812">Transmembrane</keyword>
<evidence type="ECO:0000259" key="8">
    <source>
        <dbReference type="Pfam" id="PF01578"/>
    </source>
</evidence>
<evidence type="ECO:0000256" key="3">
    <source>
        <dbReference type="ARBA" id="ARBA00022748"/>
    </source>
</evidence>
<feature type="domain" description="Cytochrome c assembly protein" evidence="8">
    <location>
        <begin position="299"/>
        <end position="415"/>
    </location>
</feature>
<feature type="transmembrane region" description="Helical" evidence="7">
    <location>
        <begin position="76"/>
        <end position="94"/>
    </location>
</feature>
<sequence>MSTFTPMLAASLGDSLNPFASHLMQSGIFLRWVNLICLIGLPIALWSAIAHARAARRSALDPTASVPDDELLPGRVLRLALLVGMFTSFASVGYRWVEVNHFPSQTMSEVLVMFSTALLVSMAVLQPALGLRRSHGHAWATVDDTLVALVFVGTWMTNHYSTSLSTAQRDLPPALQSYWFAPHLTSLIFSYATLAIAALIATVFFALRFWVMLRSTRLGSTAVGQGLVWAVLVGVGVMLFGIRSGAEWVPNPNLFWIVLALGVAAAIVMGVRAKAGRKVAAALILTVAWMAFLPFGHFVTLPVLAIVGIVTTVMHRRGSFPTAARVTSLEMTLDEVSFKAFAVGFPFLTAGLFMGAFWAQEAWANYWGWDSKENTALISWLIYVLYVHVRLLGGYRGAKSMGVLVAGALSIFITFQIFGYLPDSQKSMHRYTDDGVVPREGMQGSAPTTSARVESNESSGEAPTQAPTASER</sequence>
<keyword evidence="4 7" id="KW-1133">Transmembrane helix</keyword>
<feature type="transmembrane region" description="Helical" evidence="7">
    <location>
        <begin position="222"/>
        <end position="242"/>
    </location>
</feature>
<dbReference type="GO" id="GO:0017004">
    <property type="term" value="P:cytochrome complex assembly"/>
    <property type="evidence" value="ECO:0007669"/>
    <property type="project" value="UniProtKB-KW"/>
</dbReference>
<organism evidence="9 10">
    <name type="scientific">Rohdeia mirabilis</name>
    <dbReference type="NCBI Taxonomy" id="2528008"/>
    <lineage>
        <taxon>Bacteria</taxon>
        <taxon>Pseudomonadati</taxon>
        <taxon>Planctomycetota</taxon>
        <taxon>Planctomycetia</taxon>
        <taxon>Planctomycetia incertae sedis</taxon>
        <taxon>Rohdeia</taxon>
    </lineage>
</organism>
<dbReference type="Pfam" id="PF01578">
    <property type="entry name" value="Cytochrom_C_asm"/>
    <property type="match status" value="1"/>
</dbReference>
<evidence type="ECO:0000256" key="6">
    <source>
        <dbReference type="SAM" id="MobiDB-lite"/>
    </source>
</evidence>
<evidence type="ECO:0000313" key="9">
    <source>
        <dbReference type="EMBL" id="QDU84752.1"/>
    </source>
</evidence>
<dbReference type="PANTHER" id="PTHR30071">
    <property type="entry name" value="HEME EXPORTER PROTEIN C"/>
    <property type="match status" value="1"/>
</dbReference>
<feature type="transmembrane region" description="Helical" evidence="7">
    <location>
        <begin position="254"/>
        <end position="271"/>
    </location>
</feature>
<dbReference type="PANTHER" id="PTHR30071:SF1">
    <property type="entry name" value="CYTOCHROME B_B6 PROTEIN-RELATED"/>
    <property type="match status" value="1"/>
</dbReference>
<dbReference type="Proteomes" id="UP000319342">
    <property type="component" value="Chromosome"/>
</dbReference>
<evidence type="ECO:0000256" key="4">
    <source>
        <dbReference type="ARBA" id="ARBA00022989"/>
    </source>
</evidence>